<accession>A0A219C6I9</accession>
<dbReference type="KEGG" id="abw:BL01_07385"/>
<dbReference type="EMBL" id="CP061525">
    <property type="protein sequence ID" value="QNV21149.1"/>
    <property type="molecule type" value="Genomic_DNA"/>
</dbReference>
<dbReference type="RefSeq" id="WP_001033777.1">
    <property type="nucleotide sequence ID" value="NZ_AP024415.1"/>
</dbReference>
<dbReference type="Proteomes" id="UP000634608">
    <property type="component" value="Unassembled WGS sequence"/>
</dbReference>
<dbReference type="EMBL" id="NEPB01000012">
    <property type="protein sequence ID" value="PRN35409.1"/>
    <property type="molecule type" value="Genomic_DNA"/>
</dbReference>
<proteinExistence type="predicted"/>
<reference evidence="2" key="3">
    <citation type="submission" date="2020-08" db="EMBL/GenBank/DDBJ databases">
        <title>Diversity of carbapenem-resistant Acinetobacter baumannii and bacteriophage-mediated spread of the Oxa23 carbapenemase.</title>
        <authorList>
            <person name="Abouelfetouh A."/>
            <person name="Mattock J."/>
            <person name="Turner D."/>
            <person name="Li E."/>
            <person name="Evans B.A."/>
        </authorList>
    </citation>
    <scope>NUCLEOTIDE SEQUENCE</scope>
    <source>
        <strain evidence="2">A86</strain>
    </source>
</reference>
<reference evidence="3" key="2">
    <citation type="submission" date="2019-07" db="EMBL/GenBank/DDBJ databases">
        <title>Biological characteristics of mucoid Acinetobacter baumannii from a general hospital in China.</title>
        <authorList>
            <person name="Hua X."/>
            <person name="Yu Y."/>
        </authorList>
    </citation>
    <scope>NUCLEOTIDE SEQUENCE</scope>
    <source>
        <strain evidence="3">N41</strain>
        <strain evidence="4">N8</strain>
    </source>
</reference>
<reference evidence="6 8" key="4">
    <citation type="submission" date="2020-09" db="EMBL/GenBank/DDBJ databases">
        <title>Carbapenem-Resistant Acinetobacter baumannii devoid of typical resistance factors.</title>
        <authorList>
            <person name="Hoffmann M."/>
            <person name="Luo Y."/>
            <person name="Strain E."/>
            <person name="Rand H."/>
            <person name="Javkar K.G."/>
        </authorList>
    </citation>
    <scope>NUCLEOTIDE SEQUENCE [LARGE SCALE GENOMIC DNA]</scope>
    <source>
        <strain evidence="6 8">CFSAN093705</strain>
    </source>
</reference>
<reference evidence="5 7" key="1">
    <citation type="submission" date="2017-04" db="EMBL/GenBank/DDBJ databases">
        <title>Comparison of Acinetobacter baumannii whole genome sequences from two major hospitals in Kuwait.</title>
        <authorList>
            <person name="Nasser K."/>
            <person name="Habibi N."/>
            <person name="Khan M.W."/>
            <person name="Purohit P."/>
            <person name="Al-Obaid I."/>
            <person name="Dhar R."/>
            <person name="Al-Fouzan W."/>
            <person name="Mustafa A.S."/>
        </authorList>
    </citation>
    <scope>NUCLEOTIDE SEQUENCE [LARGE SCALE GENOMIC DNA]</scope>
    <source>
        <strain evidence="5 7">KUFAR57</strain>
    </source>
</reference>
<feature type="domain" description="DUF4007" evidence="1">
    <location>
        <begin position="14"/>
        <end position="310"/>
    </location>
</feature>
<dbReference type="EMBL" id="VMAF01000008">
    <property type="protein sequence ID" value="MDR8431044.1"/>
    <property type="molecule type" value="Genomic_DNA"/>
</dbReference>
<gene>
    <name evidence="5" type="ORF">B9W25_07830</name>
    <name evidence="4" type="ORF">FPK63_08065</name>
    <name evidence="3" type="ORF">FPK87_04130</name>
    <name evidence="6" type="ORF">FQZ18_15585</name>
    <name evidence="2" type="ORF">IAG11_10785</name>
</gene>
<dbReference type="EMBL" id="JACSVK010000023">
    <property type="protein sequence ID" value="MBD0220378.1"/>
    <property type="molecule type" value="Genomic_DNA"/>
</dbReference>
<sequence>MNKINFPSTMKPMFSGHETFPLRQLWLKKAYHQVFKFYEADSDYAPKTVFSAPDAIERFGVGKNMVAAIKHWALACDVIREHTDKNGFEIGEIGYLLFDEKSGVDQYLESEATLWLLHWLLAGRARRTATIYSIYNFIQNQTFTELEVKKLISDLALSNQKGRSDVTLSTDITTSMKCYFSSHDTEDNIEPLLAGIGLLSEISKGQYRFNRGNQYSLPDQVFAFALLDFWEQWELITNTSQKTLSFNLIAHDYGSPGRVFKLDESAVGDRLSRISEITNNYLQWTDSSGIRQVSRIGTETWGSVKMRILRGAYE</sequence>
<evidence type="ECO:0000259" key="1">
    <source>
        <dbReference type="Pfam" id="PF13182"/>
    </source>
</evidence>
<dbReference type="InterPro" id="IPR025248">
    <property type="entry name" value="DUF4007"/>
</dbReference>
<dbReference type="STRING" id="1096995.BJAB07104_00746"/>
<dbReference type="Proteomes" id="UP000237823">
    <property type="component" value="Unassembled WGS sequence"/>
</dbReference>
<dbReference type="EMBL" id="VMBB01000004">
    <property type="protein sequence ID" value="MDR8259668.1"/>
    <property type="molecule type" value="Genomic_DNA"/>
</dbReference>
<name>A0A219C6I9_ACIBA</name>
<evidence type="ECO:0000313" key="7">
    <source>
        <dbReference type="Proteomes" id="UP000237823"/>
    </source>
</evidence>
<evidence type="ECO:0000313" key="2">
    <source>
        <dbReference type="EMBL" id="MBD0220378.1"/>
    </source>
</evidence>
<evidence type="ECO:0000313" key="3">
    <source>
        <dbReference type="EMBL" id="MDR8259668.1"/>
    </source>
</evidence>
<dbReference type="Proteomes" id="UP000516419">
    <property type="component" value="Chromosome"/>
</dbReference>
<evidence type="ECO:0000313" key="8">
    <source>
        <dbReference type="Proteomes" id="UP000516419"/>
    </source>
</evidence>
<evidence type="ECO:0000313" key="6">
    <source>
        <dbReference type="EMBL" id="QNV21149.1"/>
    </source>
</evidence>
<dbReference type="Pfam" id="PF13182">
    <property type="entry name" value="DUF4007"/>
    <property type="match status" value="1"/>
</dbReference>
<organism evidence="2 9">
    <name type="scientific">Acinetobacter baumannii</name>
    <dbReference type="NCBI Taxonomy" id="470"/>
    <lineage>
        <taxon>Bacteria</taxon>
        <taxon>Pseudomonadati</taxon>
        <taxon>Pseudomonadota</taxon>
        <taxon>Gammaproteobacteria</taxon>
        <taxon>Moraxellales</taxon>
        <taxon>Moraxellaceae</taxon>
        <taxon>Acinetobacter</taxon>
        <taxon>Acinetobacter calcoaceticus/baumannii complex</taxon>
    </lineage>
</organism>
<evidence type="ECO:0000313" key="4">
    <source>
        <dbReference type="EMBL" id="MDR8431044.1"/>
    </source>
</evidence>
<evidence type="ECO:0000313" key="5">
    <source>
        <dbReference type="EMBL" id="PRN35409.1"/>
    </source>
</evidence>
<dbReference type="AlphaFoldDB" id="A0A219C6I9"/>
<evidence type="ECO:0000313" key="9">
    <source>
        <dbReference type="Proteomes" id="UP000634608"/>
    </source>
</evidence>
<protein>
    <submittedName>
        <fullName evidence="2">DUF4007 family protein</fullName>
    </submittedName>
</protein>